<dbReference type="AlphaFoldDB" id="A0A7U4JZU4"/>
<proteinExistence type="predicted"/>
<dbReference type="EMBL" id="CP007448">
    <property type="protein sequence ID" value="AHM71640.1"/>
    <property type="molecule type" value="Genomic_DNA"/>
</dbReference>
<dbReference type="KEGG" id="yel:LC20_00384"/>
<keyword evidence="1" id="KW-0812">Transmembrane</keyword>
<reference evidence="2 3" key="1">
    <citation type="submission" date="2017-11" db="EMBL/GenBank/DDBJ databases">
        <title>The complete genome sequence and comparative genome analysis of Yersinia enterocolitica strain LC20.</title>
        <authorList>
            <person name="Shi G."/>
            <person name="Su M."/>
            <person name="Liang J."/>
            <person name="Gu W."/>
            <person name="Xiao Y."/>
            <person name="Zhang Z."/>
            <person name="Qiu H."/>
            <person name="Duan R."/>
            <person name="Zhang Z."/>
            <person name="Li Y."/>
            <person name="Zhang X."/>
            <person name="Ling Y."/>
            <person name="Song L."/>
            <person name="Chen M."/>
            <person name="Zhao Y."/>
            <person name="Wu J."/>
            <person name="Jing H."/>
            <person name="Xiao J."/>
            <person name="Wang X."/>
        </authorList>
    </citation>
    <scope>NUCLEOTIDE SEQUENCE [LARGE SCALE GENOMIC DNA]</scope>
    <source>
        <strain evidence="2 3">LC20</strain>
    </source>
</reference>
<keyword evidence="1" id="KW-1133">Transmembrane helix</keyword>
<feature type="transmembrane region" description="Helical" evidence="1">
    <location>
        <begin position="48"/>
        <end position="66"/>
    </location>
</feature>
<organism evidence="2 3">
    <name type="scientific">Yersinia enterocolitica LC20</name>
    <dbReference type="NCBI Taxonomy" id="1443113"/>
    <lineage>
        <taxon>Bacteria</taxon>
        <taxon>Pseudomonadati</taxon>
        <taxon>Pseudomonadota</taxon>
        <taxon>Gammaproteobacteria</taxon>
        <taxon>Enterobacterales</taxon>
        <taxon>Yersiniaceae</taxon>
        <taxon>Yersinia</taxon>
    </lineage>
</organism>
<feature type="transmembrane region" description="Helical" evidence="1">
    <location>
        <begin position="78"/>
        <end position="100"/>
    </location>
</feature>
<sequence length="127" mass="13922">MTDKANVNEVLINLINRAASGVDQAIDFSKAQLPDVIHQLMVWKAVSYSLRSTVFLLLWIACFFAFKKGLALMSADKNSISAISLLVFSGMVGPAMFVGLTSNIGDALQLWLAPKVWLIEYAAQLMN</sequence>
<name>A0A7U4JZU4_YEREN</name>
<protein>
    <submittedName>
        <fullName evidence="2">Uncharacterized protein</fullName>
    </submittedName>
</protein>
<dbReference type="Proteomes" id="UP000230961">
    <property type="component" value="Chromosome"/>
</dbReference>
<evidence type="ECO:0000313" key="2">
    <source>
        <dbReference type="EMBL" id="AHM71640.1"/>
    </source>
</evidence>
<evidence type="ECO:0000256" key="1">
    <source>
        <dbReference type="SAM" id="Phobius"/>
    </source>
</evidence>
<evidence type="ECO:0000313" key="3">
    <source>
        <dbReference type="Proteomes" id="UP000230961"/>
    </source>
</evidence>
<keyword evidence="1" id="KW-0472">Membrane</keyword>
<gene>
    <name evidence="2" type="ORF">LC20_00384</name>
</gene>
<accession>A0A7U4JZU4</accession>